<evidence type="ECO:0000259" key="3">
    <source>
        <dbReference type="Pfam" id="PF07992"/>
    </source>
</evidence>
<dbReference type="OrthoDB" id="5345169at2"/>
<dbReference type="HOGENOM" id="CLU_068376_2_0_0"/>
<dbReference type="Proteomes" id="UP000000798">
    <property type="component" value="Chromosome"/>
</dbReference>
<keyword evidence="5" id="KW-1185">Reference proteome</keyword>
<dbReference type="SUPFAM" id="SSF51905">
    <property type="entry name" value="FAD/NAD(P)-binding domain"/>
    <property type="match status" value="1"/>
</dbReference>
<keyword evidence="2" id="KW-0560">Oxidoreductase</keyword>
<evidence type="ECO:0000313" key="5">
    <source>
        <dbReference type="Proteomes" id="UP000000798"/>
    </source>
</evidence>
<dbReference type="InterPro" id="IPR050097">
    <property type="entry name" value="Ferredoxin-NADP_redctase_2"/>
</dbReference>
<reference evidence="4 5" key="1">
    <citation type="journal article" date="1998" name="Nature">
        <title>The complete genome of the hyperthermophilic bacterium Aquifex aeolicus.</title>
        <authorList>
            <person name="Deckert G."/>
            <person name="Warren P.V."/>
            <person name="Gaasterland T."/>
            <person name="Young W.G."/>
            <person name="Lenox A.L."/>
            <person name="Graham D.E."/>
            <person name="Overbeek R."/>
            <person name="Snead M.A."/>
            <person name="Keller M."/>
            <person name="Aujay M."/>
            <person name="Huber R."/>
            <person name="Feldman R.A."/>
            <person name="Short J.M."/>
            <person name="Olson G.J."/>
            <person name="Swanson R.V."/>
        </authorList>
    </citation>
    <scope>NUCLEOTIDE SEQUENCE [LARGE SCALE GENOMIC DNA]</scope>
    <source>
        <strain evidence="4 5">VF5</strain>
    </source>
</reference>
<dbReference type="PIR" id="H70336">
    <property type="entry name" value="H70336"/>
</dbReference>
<dbReference type="InterPro" id="IPR023753">
    <property type="entry name" value="FAD/NAD-binding_dom"/>
</dbReference>
<dbReference type="EnsemblBacteria" id="AAC06685">
    <property type="protein sequence ID" value="AAC06685"/>
    <property type="gene ID" value="aq_407"/>
</dbReference>
<evidence type="ECO:0000256" key="2">
    <source>
        <dbReference type="ARBA" id="ARBA00023002"/>
    </source>
</evidence>
<gene>
    <name evidence="4" type="ordered locus">aq_407</name>
</gene>
<evidence type="ECO:0000256" key="1">
    <source>
        <dbReference type="ARBA" id="ARBA00022630"/>
    </source>
</evidence>
<accession>O66724</accession>
<name>O66724_AQUAE</name>
<sequence>MRYDVVIVGGGPAGLACALTLASSQGRGWEWAEGKKFLVIDNGRSDLNKAMLNNVPGIPMGTLGPELLEKIREQIKATNDSVEFLEDTVTKVEGEKGNFKVHTQSGKVFEAEYVVLASGFHKFEIECEGVEVVDNPKSPKPGRVMVKHDGDYKVREGLFVAGLLAGVSSMYTAAAGSGVQVAINILSEWAGKPIVIHDVPKEK</sequence>
<dbReference type="InParanoid" id="O66724"/>
<dbReference type="KEGG" id="aae:aq_407"/>
<dbReference type="PRINTS" id="PR00368">
    <property type="entry name" value="FADPNR"/>
</dbReference>
<dbReference type="PANTHER" id="PTHR48105">
    <property type="entry name" value="THIOREDOXIN REDUCTASE 1-RELATED-RELATED"/>
    <property type="match status" value="1"/>
</dbReference>
<dbReference type="PROSITE" id="PS51257">
    <property type="entry name" value="PROKAR_LIPOPROTEIN"/>
    <property type="match status" value="1"/>
</dbReference>
<dbReference type="STRING" id="224324.aq_407"/>
<dbReference type="InterPro" id="IPR036188">
    <property type="entry name" value="FAD/NAD-bd_sf"/>
</dbReference>
<dbReference type="Gene3D" id="3.50.50.60">
    <property type="entry name" value="FAD/NAD(P)-binding domain"/>
    <property type="match status" value="1"/>
</dbReference>
<dbReference type="AlphaFoldDB" id="O66724"/>
<keyword evidence="1" id="KW-0285">Flavoprotein</keyword>
<dbReference type="Pfam" id="PF07992">
    <property type="entry name" value="Pyr_redox_2"/>
    <property type="match status" value="1"/>
</dbReference>
<feature type="domain" description="FAD/NAD(P)-binding" evidence="3">
    <location>
        <begin position="3"/>
        <end position="130"/>
    </location>
</feature>
<dbReference type="PRINTS" id="PR00469">
    <property type="entry name" value="PNDRDTASEII"/>
</dbReference>
<protein>
    <recommendedName>
        <fullName evidence="3">FAD/NAD(P)-binding domain-containing protein</fullName>
    </recommendedName>
</protein>
<dbReference type="GO" id="GO:0016491">
    <property type="term" value="F:oxidoreductase activity"/>
    <property type="evidence" value="ECO:0007669"/>
    <property type="project" value="UniProtKB-KW"/>
</dbReference>
<dbReference type="PATRIC" id="fig|224324.8.peg.334"/>
<organism evidence="4 5">
    <name type="scientific">Aquifex aeolicus (strain VF5)</name>
    <dbReference type="NCBI Taxonomy" id="224324"/>
    <lineage>
        <taxon>Bacteria</taxon>
        <taxon>Pseudomonadati</taxon>
        <taxon>Aquificota</taxon>
        <taxon>Aquificia</taxon>
        <taxon>Aquificales</taxon>
        <taxon>Aquificaceae</taxon>
        <taxon>Aquifex</taxon>
    </lineage>
</organism>
<proteinExistence type="predicted"/>
<dbReference type="eggNOG" id="COG0492">
    <property type="taxonomic scope" value="Bacteria"/>
</dbReference>
<evidence type="ECO:0000313" key="4">
    <source>
        <dbReference type="EMBL" id="AAC06685.1"/>
    </source>
</evidence>
<dbReference type="RefSeq" id="WP_010880222.1">
    <property type="nucleotide sequence ID" value="NC_000918.1"/>
</dbReference>
<dbReference type="EMBL" id="AE000657">
    <property type="protein sequence ID" value="AAC06685.1"/>
    <property type="molecule type" value="Genomic_DNA"/>
</dbReference>